<reference evidence="5 6" key="1">
    <citation type="journal article" date="2016" name="Nat. Commun.">
        <title>Thousands of microbial genomes shed light on interconnected biogeochemical processes in an aquifer system.</title>
        <authorList>
            <person name="Anantharaman K."/>
            <person name="Brown C.T."/>
            <person name="Hug L.A."/>
            <person name="Sharon I."/>
            <person name="Castelle C.J."/>
            <person name="Probst A.J."/>
            <person name="Thomas B.C."/>
            <person name="Singh A."/>
            <person name="Wilkins M.J."/>
            <person name="Karaoz U."/>
            <person name="Brodie E.L."/>
            <person name="Williams K.H."/>
            <person name="Hubbard S.S."/>
            <person name="Banfield J.F."/>
        </authorList>
    </citation>
    <scope>NUCLEOTIDE SEQUENCE [LARGE SCALE GENOMIC DNA]</scope>
</reference>
<evidence type="ECO:0000256" key="3">
    <source>
        <dbReference type="ARBA" id="ARBA00042864"/>
    </source>
</evidence>
<dbReference type="SUPFAM" id="SSF56059">
    <property type="entry name" value="Glutathione synthetase ATP-binding domain-like"/>
    <property type="match status" value="1"/>
</dbReference>
<proteinExistence type="inferred from homology"/>
<dbReference type="GO" id="GO:0009113">
    <property type="term" value="P:purine nucleobase biosynthetic process"/>
    <property type="evidence" value="ECO:0007669"/>
    <property type="project" value="InterPro"/>
</dbReference>
<dbReference type="EMBL" id="MFWE01000029">
    <property type="protein sequence ID" value="OGJ09074.1"/>
    <property type="molecule type" value="Genomic_DNA"/>
</dbReference>
<evidence type="ECO:0000313" key="6">
    <source>
        <dbReference type="Proteomes" id="UP000178975"/>
    </source>
</evidence>
<dbReference type="InterPro" id="IPR011054">
    <property type="entry name" value="Rudment_hybrid_motif"/>
</dbReference>
<comment type="similarity">
    <text evidence="1">Belongs to the GARS family.</text>
</comment>
<dbReference type="AlphaFoldDB" id="A0A1F6YRS1"/>
<dbReference type="InterPro" id="IPR037123">
    <property type="entry name" value="PRibGlycinamide_synth_C_sf"/>
</dbReference>
<dbReference type="SUPFAM" id="SSF51246">
    <property type="entry name" value="Rudiment single hybrid motif"/>
    <property type="match status" value="1"/>
</dbReference>
<comment type="caution">
    <text evidence="5">The sequence shown here is derived from an EMBL/GenBank/DDBJ whole genome shotgun (WGS) entry which is preliminary data.</text>
</comment>
<dbReference type="InterPro" id="IPR020560">
    <property type="entry name" value="PRibGlycinamide_synth_C-dom"/>
</dbReference>
<evidence type="ECO:0000256" key="2">
    <source>
        <dbReference type="ARBA" id="ARBA00042242"/>
    </source>
</evidence>
<dbReference type="Gene3D" id="3.30.470.20">
    <property type="entry name" value="ATP-grasp fold, B domain"/>
    <property type="match status" value="1"/>
</dbReference>
<evidence type="ECO:0000259" key="4">
    <source>
        <dbReference type="SMART" id="SM01210"/>
    </source>
</evidence>
<dbReference type="InterPro" id="IPR000115">
    <property type="entry name" value="PRibGlycinamide_synth"/>
</dbReference>
<feature type="domain" description="Phosphoribosylglycinamide synthetase C-domain" evidence="4">
    <location>
        <begin position="323"/>
        <end position="427"/>
    </location>
</feature>
<evidence type="ECO:0000256" key="1">
    <source>
        <dbReference type="ARBA" id="ARBA00038345"/>
    </source>
</evidence>
<sequence length="440" mass="50195">MKSLANKKKLRILFISRELISGDLSYRLKQEGCDVKLFIKDKGQKQCLDGIVRKTSNWKKELVWVGKDGLIIFDDVGYGKTQDKLRKDGYLVVGGSGDGDLLELDRIYGQKILKNAGVFSHDFDTKSFTIKSAIAFVKKNKGEWVAKQNDHNTTLNYIGNIKDGSDMISVLENYKNVLGGSCKVSLQKKTDGVEIAIGRFFNGKQWLGPSVINFEHKHLENDDIGPLGGETGTLMWYEKNDKNKLFQQTLAKIKPHLEKSNYKGYIDINCIVNKNKIYPLEITSRFGSSTIETQGEIHTSPWSDFFLSLAKGEDYNLKYKKGYAINVALTVPPFPYRTNDKNIINSDVNIFLKEMSKKEFSHVRFEGVSAKKTTEHPYYTAGNLGYVLYVTGINKTVQKAREKVYKIINKIIIPKSFYRTDIGTRFIRKDQKLLKNWGWI</sequence>
<dbReference type="PANTHER" id="PTHR43472">
    <property type="entry name" value="PHOSPHORIBOSYLAMINE--GLYCINE LIGASE"/>
    <property type="match status" value="1"/>
</dbReference>
<name>A0A1F6YRS1_9BACT</name>
<dbReference type="Pfam" id="PF02843">
    <property type="entry name" value="GARS_C"/>
    <property type="match status" value="1"/>
</dbReference>
<protein>
    <recommendedName>
        <fullName evidence="2">Glycinamide ribonucleotide synthetase</fullName>
    </recommendedName>
    <alternativeName>
        <fullName evidence="3">Phosphoribosylglycinamide synthetase</fullName>
    </alternativeName>
</protein>
<evidence type="ECO:0000313" key="5">
    <source>
        <dbReference type="EMBL" id="OGJ09074.1"/>
    </source>
</evidence>
<dbReference type="Proteomes" id="UP000178975">
    <property type="component" value="Unassembled WGS sequence"/>
</dbReference>
<organism evidence="5 6">
    <name type="scientific">Candidatus Nomurabacteria bacterium RIFOXYC2_FULL_36_19</name>
    <dbReference type="NCBI Taxonomy" id="1801806"/>
    <lineage>
        <taxon>Bacteria</taxon>
        <taxon>Candidatus Nomuraibacteriota</taxon>
    </lineage>
</organism>
<dbReference type="Gene3D" id="3.90.600.10">
    <property type="entry name" value="Phosphoribosylglycinamide synthetase, C-terminal domain"/>
    <property type="match status" value="1"/>
</dbReference>
<dbReference type="SMART" id="SM01210">
    <property type="entry name" value="GARS_C"/>
    <property type="match status" value="1"/>
</dbReference>
<dbReference type="GO" id="GO:0004637">
    <property type="term" value="F:phosphoribosylamine-glycine ligase activity"/>
    <property type="evidence" value="ECO:0007669"/>
    <property type="project" value="InterPro"/>
</dbReference>
<accession>A0A1F6YRS1</accession>
<dbReference type="PANTHER" id="PTHR43472:SF1">
    <property type="entry name" value="PHOSPHORIBOSYLAMINE--GLYCINE LIGASE, CHLOROPLASTIC"/>
    <property type="match status" value="1"/>
</dbReference>
<gene>
    <name evidence="5" type="ORF">A2456_00300</name>
</gene>